<dbReference type="PANTHER" id="PTHR43477">
    <property type="entry name" value="DIHYDROANTICAPSIN 7-DEHYDROGENASE"/>
    <property type="match status" value="1"/>
</dbReference>
<proteinExistence type="inferred from homology"/>
<dbReference type="InterPro" id="IPR020904">
    <property type="entry name" value="Sc_DH/Rdtase_CS"/>
</dbReference>
<evidence type="ECO:0000256" key="2">
    <source>
        <dbReference type="ARBA" id="ARBA00023002"/>
    </source>
</evidence>
<dbReference type="RefSeq" id="WP_089728354.1">
    <property type="nucleotide sequence ID" value="NZ_FNGI01000005.1"/>
</dbReference>
<dbReference type="FunFam" id="3.40.50.720:FF:000084">
    <property type="entry name" value="Short-chain dehydrogenase reductase"/>
    <property type="match status" value="1"/>
</dbReference>
<dbReference type="Gene3D" id="3.40.50.720">
    <property type="entry name" value="NAD(P)-binding Rossmann-like Domain"/>
    <property type="match status" value="1"/>
</dbReference>
<dbReference type="AlphaFoldDB" id="A0A1G9LKU9"/>
<dbReference type="PRINTS" id="PR00081">
    <property type="entry name" value="GDHRDH"/>
</dbReference>
<reference evidence="3 4" key="1">
    <citation type="submission" date="2016-10" db="EMBL/GenBank/DDBJ databases">
        <authorList>
            <person name="de Groot N.N."/>
        </authorList>
    </citation>
    <scope>NUCLEOTIDE SEQUENCE [LARGE SCALE GENOMIC DNA]</scope>
    <source>
        <strain evidence="3 4">DSM 14789</strain>
    </source>
</reference>
<evidence type="ECO:0000313" key="3">
    <source>
        <dbReference type="EMBL" id="SDL62473.1"/>
    </source>
</evidence>
<dbReference type="InterPro" id="IPR002347">
    <property type="entry name" value="SDR_fam"/>
</dbReference>
<dbReference type="OrthoDB" id="154414at2"/>
<dbReference type="InterPro" id="IPR051122">
    <property type="entry name" value="SDR_DHRS6-like"/>
</dbReference>
<organism evidence="3 4">
    <name type="scientific">Modicisalibacter muralis</name>
    <dbReference type="NCBI Taxonomy" id="119000"/>
    <lineage>
        <taxon>Bacteria</taxon>
        <taxon>Pseudomonadati</taxon>
        <taxon>Pseudomonadota</taxon>
        <taxon>Gammaproteobacteria</taxon>
        <taxon>Oceanospirillales</taxon>
        <taxon>Halomonadaceae</taxon>
        <taxon>Modicisalibacter</taxon>
    </lineage>
</organism>
<accession>A0A1G9LKU9</accession>
<dbReference type="CDD" id="cd05233">
    <property type="entry name" value="SDR_c"/>
    <property type="match status" value="1"/>
</dbReference>
<dbReference type="PROSITE" id="PS00061">
    <property type="entry name" value="ADH_SHORT"/>
    <property type="match status" value="1"/>
</dbReference>
<keyword evidence="2" id="KW-0560">Oxidoreductase</keyword>
<dbReference type="InterPro" id="IPR036291">
    <property type="entry name" value="NAD(P)-bd_dom_sf"/>
</dbReference>
<sequence>MLGCENIFDISGRTILVVGAGGGIGTAVTKGLVAHGARVIAADNDEQSLAKLGKEIDTCEVNITTRFVDATDLASIQMLADEFKDIDVLVILPAILVRKALVDQTEEDFNKQVNINIKSHFYVAKVFSTLMAQKGGGSIIAFSSIRSITVEPMASVYSATKAAVRQLMRSLASEVGSRGVRVNLIAPSSVETRMTADLQDDGLRYKETANRAMLKRWARPADIVGPVIFLASEASGFITGAEIFVDGGWTASDGMKRV</sequence>
<gene>
    <name evidence="3" type="ORF">SAMN05661010_02134</name>
</gene>
<protein>
    <submittedName>
        <fullName evidence="3">NAD(P)-dependent dehydrogenase, short-chain alcohol dehydrogenase family</fullName>
    </submittedName>
</protein>
<keyword evidence="4" id="KW-1185">Reference proteome</keyword>
<name>A0A1G9LKU9_9GAMM</name>
<dbReference type="PANTHER" id="PTHR43477:SF1">
    <property type="entry name" value="DIHYDROANTICAPSIN 7-DEHYDROGENASE"/>
    <property type="match status" value="1"/>
</dbReference>
<dbReference type="Proteomes" id="UP000198654">
    <property type="component" value="Unassembled WGS sequence"/>
</dbReference>
<dbReference type="EMBL" id="FNGI01000005">
    <property type="protein sequence ID" value="SDL62473.1"/>
    <property type="molecule type" value="Genomic_DNA"/>
</dbReference>
<comment type="similarity">
    <text evidence="1">Belongs to the short-chain dehydrogenases/reductases (SDR) family.</text>
</comment>
<evidence type="ECO:0000256" key="1">
    <source>
        <dbReference type="ARBA" id="ARBA00006484"/>
    </source>
</evidence>
<dbReference type="SUPFAM" id="SSF51735">
    <property type="entry name" value="NAD(P)-binding Rossmann-fold domains"/>
    <property type="match status" value="1"/>
</dbReference>
<dbReference type="Pfam" id="PF13561">
    <property type="entry name" value="adh_short_C2"/>
    <property type="match status" value="1"/>
</dbReference>
<dbReference type="STRING" id="119000.SAMN05661010_02134"/>
<evidence type="ECO:0000313" key="4">
    <source>
        <dbReference type="Proteomes" id="UP000198654"/>
    </source>
</evidence>
<dbReference type="GO" id="GO:0016491">
    <property type="term" value="F:oxidoreductase activity"/>
    <property type="evidence" value="ECO:0007669"/>
    <property type="project" value="UniProtKB-KW"/>
</dbReference>